<gene>
    <name evidence="3" type="ORF">EVAR_23281_1</name>
</gene>
<comment type="caution">
    <text evidence="3">The sequence shown here is derived from an EMBL/GenBank/DDBJ whole genome shotgun (WGS) entry which is preliminary data.</text>
</comment>
<dbReference type="Proteomes" id="UP000299102">
    <property type="component" value="Unassembled WGS sequence"/>
</dbReference>
<evidence type="ECO:0000259" key="2">
    <source>
        <dbReference type="PROSITE" id="PS51029"/>
    </source>
</evidence>
<dbReference type="Pfam" id="PF10545">
    <property type="entry name" value="MADF_DNA_bdg"/>
    <property type="match status" value="1"/>
</dbReference>
<name>A0A4C1V7F6_EUMVA</name>
<dbReference type="EMBL" id="BGZK01000281">
    <property type="protein sequence ID" value="GBP33934.1"/>
    <property type="molecule type" value="Genomic_DNA"/>
</dbReference>
<organism evidence="3 4">
    <name type="scientific">Eumeta variegata</name>
    <name type="common">Bagworm moth</name>
    <name type="synonym">Eumeta japonica</name>
    <dbReference type="NCBI Taxonomy" id="151549"/>
    <lineage>
        <taxon>Eukaryota</taxon>
        <taxon>Metazoa</taxon>
        <taxon>Ecdysozoa</taxon>
        <taxon>Arthropoda</taxon>
        <taxon>Hexapoda</taxon>
        <taxon>Insecta</taxon>
        <taxon>Pterygota</taxon>
        <taxon>Neoptera</taxon>
        <taxon>Endopterygota</taxon>
        <taxon>Lepidoptera</taxon>
        <taxon>Glossata</taxon>
        <taxon>Ditrysia</taxon>
        <taxon>Tineoidea</taxon>
        <taxon>Psychidae</taxon>
        <taxon>Oiketicinae</taxon>
        <taxon>Eumeta</taxon>
    </lineage>
</organism>
<feature type="compositionally biased region" description="Basic and acidic residues" evidence="1">
    <location>
        <begin position="170"/>
        <end position="180"/>
    </location>
</feature>
<feature type="compositionally biased region" description="Basic and acidic residues" evidence="1">
    <location>
        <begin position="128"/>
        <end position="144"/>
    </location>
</feature>
<reference evidence="3 4" key="1">
    <citation type="journal article" date="2019" name="Commun. Biol.">
        <title>The bagworm genome reveals a unique fibroin gene that provides high tensile strength.</title>
        <authorList>
            <person name="Kono N."/>
            <person name="Nakamura H."/>
            <person name="Ohtoshi R."/>
            <person name="Tomita M."/>
            <person name="Numata K."/>
            <person name="Arakawa K."/>
        </authorList>
    </citation>
    <scope>NUCLEOTIDE SEQUENCE [LARGE SCALE GENOMIC DNA]</scope>
</reference>
<accession>A0A4C1V7F6</accession>
<evidence type="ECO:0000256" key="1">
    <source>
        <dbReference type="SAM" id="MobiDB-lite"/>
    </source>
</evidence>
<dbReference type="PANTHER" id="PTHR21505">
    <property type="entry name" value="MADF DOMAIN-CONTAINING PROTEIN-RELATED"/>
    <property type="match status" value="1"/>
</dbReference>
<feature type="region of interest" description="Disordered" evidence="1">
    <location>
        <begin position="115"/>
        <end position="181"/>
    </location>
</feature>
<dbReference type="InterPro" id="IPR006578">
    <property type="entry name" value="MADF-dom"/>
</dbReference>
<keyword evidence="4" id="KW-1185">Reference proteome</keyword>
<dbReference type="SMART" id="SM00595">
    <property type="entry name" value="MADF"/>
    <property type="match status" value="1"/>
</dbReference>
<dbReference type="PROSITE" id="PS51029">
    <property type="entry name" value="MADF"/>
    <property type="match status" value="1"/>
</dbReference>
<dbReference type="OrthoDB" id="6617753at2759"/>
<evidence type="ECO:0000313" key="3">
    <source>
        <dbReference type="EMBL" id="GBP33934.1"/>
    </source>
</evidence>
<sequence>MAAIHATVHWKGRTVQVCLRRSHPCLWQIKNKDYHNRDKKEAAYKLLIEKLSEIEPDANKEVVVKKINNLRSNVRKEKKKYDQSLKSGASADDVYHIKLWYYDLFNFVHDQCTPRESSSNLDSDDENSCERDNTEDSSNADEKYSSNSVSTDNNEARSTSSNNNSSRPPKPCETKRKDESIANEVLESVRDHFKRPRPIVTEDRCDIIGKNVAMKLRALDAEQIIVAEKLINDLLFEAEIGHLTSELAYINMRDILKQNQRSYVPVQQYRQHVYQSSPTSNRAYTPVSFVSSRSPSPPCLPFPTSQNSEYLSQSFQTSHLLNSS</sequence>
<feature type="domain" description="MADF" evidence="2">
    <location>
        <begin position="15"/>
        <end position="113"/>
    </location>
</feature>
<protein>
    <recommendedName>
        <fullName evidence="2">MADF domain-containing protein</fullName>
    </recommendedName>
</protein>
<dbReference type="AlphaFoldDB" id="A0A4C1V7F6"/>
<dbReference type="PANTHER" id="PTHR21505:SF8">
    <property type="entry name" value="DPT-YFP REPRESSOR BY OVEREXPRESSION, ISOFORM D-RELATED"/>
    <property type="match status" value="1"/>
</dbReference>
<feature type="compositionally biased region" description="Low complexity" evidence="1">
    <location>
        <begin position="156"/>
        <end position="166"/>
    </location>
</feature>
<evidence type="ECO:0000313" key="4">
    <source>
        <dbReference type="Proteomes" id="UP000299102"/>
    </source>
</evidence>
<proteinExistence type="predicted"/>